<evidence type="ECO:0008006" key="4">
    <source>
        <dbReference type="Google" id="ProtNLM"/>
    </source>
</evidence>
<feature type="compositionally biased region" description="Polar residues" evidence="1">
    <location>
        <begin position="15"/>
        <end position="36"/>
    </location>
</feature>
<dbReference type="PANTHER" id="PTHR46411">
    <property type="entry name" value="FAMILY ATPASE, PUTATIVE-RELATED"/>
    <property type="match status" value="1"/>
</dbReference>
<dbReference type="Gene3D" id="3.40.50.300">
    <property type="entry name" value="P-loop containing nucleotide triphosphate hydrolases"/>
    <property type="match status" value="1"/>
</dbReference>
<organism evidence="2 3">
    <name type="scientific">Chaetomium fimeti</name>
    <dbReference type="NCBI Taxonomy" id="1854472"/>
    <lineage>
        <taxon>Eukaryota</taxon>
        <taxon>Fungi</taxon>
        <taxon>Dikarya</taxon>
        <taxon>Ascomycota</taxon>
        <taxon>Pezizomycotina</taxon>
        <taxon>Sordariomycetes</taxon>
        <taxon>Sordariomycetidae</taxon>
        <taxon>Sordariales</taxon>
        <taxon>Chaetomiaceae</taxon>
        <taxon>Chaetomium</taxon>
    </lineage>
</organism>
<reference evidence="2" key="2">
    <citation type="submission" date="2023-06" db="EMBL/GenBank/DDBJ databases">
        <authorList>
            <consortium name="Lawrence Berkeley National Laboratory"/>
            <person name="Haridas S."/>
            <person name="Hensen N."/>
            <person name="Bonometti L."/>
            <person name="Westerberg I."/>
            <person name="Brannstrom I.O."/>
            <person name="Guillou S."/>
            <person name="Cros-Aarteil S."/>
            <person name="Calhoun S."/>
            <person name="Kuo A."/>
            <person name="Mondo S."/>
            <person name="Pangilinan J."/>
            <person name="Riley R."/>
            <person name="Labutti K."/>
            <person name="Andreopoulos B."/>
            <person name="Lipzen A."/>
            <person name="Chen C."/>
            <person name="Yanf M."/>
            <person name="Daum C."/>
            <person name="Ng V."/>
            <person name="Clum A."/>
            <person name="Steindorff A."/>
            <person name="Ohm R."/>
            <person name="Martin F."/>
            <person name="Silar P."/>
            <person name="Natvig D."/>
            <person name="Lalanne C."/>
            <person name="Gautier V."/>
            <person name="Ament-Velasquez S.L."/>
            <person name="Kruys A."/>
            <person name="Hutchinson M.I."/>
            <person name="Powell A.J."/>
            <person name="Barry K."/>
            <person name="Miller A.N."/>
            <person name="Grigoriev I.V."/>
            <person name="Debuchy R."/>
            <person name="Gladieux P."/>
            <person name="Thoren M.H."/>
            <person name="Johannesson H."/>
        </authorList>
    </citation>
    <scope>NUCLEOTIDE SEQUENCE</scope>
    <source>
        <strain evidence="2">CBS 168.71</strain>
    </source>
</reference>
<accession>A0AAE0LW07</accession>
<evidence type="ECO:0000313" key="3">
    <source>
        <dbReference type="Proteomes" id="UP001278766"/>
    </source>
</evidence>
<name>A0AAE0LW07_9PEZI</name>
<reference evidence="2" key="1">
    <citation type="journal article" date="2023" name="Mol. Phylogenet. Evol.">
        <title>Genome-scale phylogeny and comparative genomics of the fungal order Sordariales.</title>
        <authorList>
            <person name="Hensen N."/>
            <person name="Bonometti L."/>
            <person name="Westerberg I."/>
            <person name="Brannstrom I.O."/>
            <person name="Guillou S."/>
            <person name="Cros-Aarteil S."/>
            <person name="Calhoun S."/>
            <person name="Haridas S."/>
            <person name="Kuo A."/>
            <person name="Mondo S."/>
            <person name="Pangilinan J."/>
            <person name="Riley R."/>
            <person name="LaButti K."/>
            <person name="Andreopoulos B."/>
            <person name="Lipzen A."/>
            <person name="Chen C."/>
            <person name="Yan M."/>
            <person name="Daum C."/>
            <person name="Ng V."/>
            <person name="Clum A."/>
            <person name="Steindorff A."/>
            <person name="Ohm R.A."/>
            <person name="Martin F."/>
            <person name="Silar P."/>
            <person name="Natvig D.O."/>
            <person name="Lalanne C."/>
            <person name="Gautier V."/>
            <person name="Ament-Velasquez S.L."/>
            <person name="Kruys A."/>
            <person name="Hutchinson M.I."/>
            <person name="Powell A.J."/>
            <person name="Barry K."/>
            <person name="Miller A.N."/>
            <person name="Grigoriev I.V."/>
            <person name="Debuchy R."/>
            <person name="Gladieux P."/>
            <person name="Hiltunen Thoren M."/>
            <person name="Johannesson H."/>
        </authorList>
    </citation>
    <scope>NUCLEOTIDE SEQUENCE</scope>
    <source>
        <strain evidence="2">CBS 168.71</strain>
    </source>
</reference>
<feature type="compositionally biased region" description="Low complexity" evidence="1">
    <location>
        <begin position="58"/>
        <end position="75"/>
    </location>
</feature>
<dbReference type="InterPro" id="IPR027417">
    <property type="entry name" value="P-loop_NTPase"/>
</dbReference>
<protein>
    <recommendedName>
        <fullName evidence="4">ATPase AAA-type core domain-containing protein</fullName>
    </recommendedName>
</protein>
<evidence type="ECO:0000313" key="2">
    <source>
        <dbReference type="EMBL" id="KAK3299450.1"/>
    </source>
</evidence>
<dbReference type="EMBL" id="JAUEPN010000002">
    <property type="protein sequence ID" value="KAK3299450.1"/>
    <property type="molecule type" value="Genomic_DNA"/>
</dbReference>
<keyword evidence="3" id="KW-1185">Reference proteome</keyword>
<proteinExistence type="predicted"/>
<dbReference type="GeneID" id="87843399"/>
<gene>
    <name evidence="2" type="ORF">B0H64DRAFT_439821</name>
</gene>
<sequence length="276" mass="29554">MSSRPTPANGRSGVPPSSSTVRAKSGQETKPQSTTPGKAPVRQPPLKQGQASGRPAPSKSNTASTTSTTSTTSTSVKHNTYIPKERIAKLSGEGDDRARREASIEDALNKYKRAVVAEGKAKKAYTDHVSIVENDPNICGTDYYRGGLIAGELGTEWEKAAHSAALAHEAFKRAAAHNYFCSHATLTNVGDLGTKAGQVETALERHFALANKWGCVLLLDEADVFLAERSPQDFERNSLVAVFLRVFEFYAGVLFLTTNRDGACSGRVQGVARSAE</sequence>
<dbReference type="RefSeq" id="XP_062662964.1">
    <property type="nucleotide sequence ID" value="XM_062806451.1"/>
</dbReference>
<dbReference type="SUPFAM" id="SSF52540">
    <property type="entry name" value="P-loop containing nucleoside triphosphate hydrolases"/>
    <property type="match status" value="1"/>
</dbReference>
<comment type="caution">
    <text evidence="2">The sequence shown here is derived from an EMBL/GenBank/DDBJ whole genome shotgun (WGS) entry which is preliminary data.</text>
</comment>
<dbReference type="AlphaFoldDB" id="A0AAE0LW07"/>
<dbReference type="Proteomes" id="UP001278766">
    <property type="component" value="Unassembled WGS sequence"/>
</dbReference>
<evidence type="ECO:0000256" key="1">
    <source>
        <dbReference type="SAM" id="MobiDB-lite"/>
    </source>
</evidence>
<feature type="compositionally biased region" description="Basic and acidic residues" evidence="1">
    <location>
        <begin position="83"/>
        <end position="98"/>
    </location>
</feature>
<feature type="region of interest" description="Disordered" evidence="1">
    <location>
        <begin position="1"/>
        <end position="98"/>
    </location>
</feature>
<dbReference type="PANTHER" id="PTHR46411:SF2">
    <property type="entry name" value="AAA+ ATPASE DOMAIN-CONTAINING PROTEIN"/>
    <property type="match status" value="1"/>
</dbReference>